<dbReference type="InterPro" id="IPR012340">
    <property type="entry name" value="NA-bd_OB-fold"/>
</dbReference>
<evidence type="ECO:0000256" key="1">
    <source>
        <dbReference type="ARBA" id="ARBA00023125"/>
    </source>
</evidence>
<dbReference type="SUPFAM" id="SSF50249">
    <property type="entry name" value="Nucleic acid-binding proteins"/>
    <property type="match status" value="3"/>
</dbReference>
<sequence length="579" mass="66988">MSIKLDPCLEEIIKGSKVDDPIVQVIEISASEPKQKITISDGVHYIVALLNDYTTLFISNKLQNFQLIKIKYQLIKQYIVIQNIDIIPIKIDGIIGKITQLQINTSKVSKTAKGNYVTIDQLMPYLVDYVLIARVVAKSTVRGWKTKTGYINKYFRVVLKDTTGEICGIFFSDEADFFFKKIELNKVYEIRNGKIDDSKHEQDDVKNNYEIYFKSNSLFDEVEDDKSIPFNDITFTPIKDIDFPMRARKSFVDILGIIVDVGEITYFHTNKEHFYNESKNLKNRRIIIADKSEATINFVLWNDEVSKIDSNSNDHVIQIMQGQVSEYQGRREITVGKITNFDIVKILDKKQMDLLQWWMRNKSRVGDFEHLSSPNFELIKIQDIGLKNLGTQPKKPDFFSCVVKIERLYQSGYYFFFNDVQASQNSPSQSSQQKSLSSGAIFYMNGCPSCYAKLKEIDGWFFECPRCTKKTDKPKILYNFDVKLGDETGDTVFRTNIKNQKIGETILGVTAEQWKLKTEQLDFTERIKVMTECVTDRNFRIECKAHQEGGYDLVILVIENIFEVNLEEAHEEIEDPQID</sequence>
<dbReference type="PANTHER" id="PTHR47165">
    <property type="entry name" value="OS03G0429900 PROTEIN"/>
    <property type="match status" value="1"/>
</dbReference>
<keyword evidence="6" id="KW-1185">Reference proteome</keyword>
<feature type="domain" description="Replication protein A OB" evidence="4">
    <location>
        <begin position="248"/>
        <end position="331"/>
    </location>
</feature>
<name>A0ABR2L713_9EUKA</name>
<comment type="caution">
    <text evidence="5">The sequence shown here is derived from an EMBL/GenBank/DDBJ whole genome shotgun (WGS) entry which is preliminary data.</text>
</comment>
<dbReference type="Gene3D" id="2.40.50.140">
    <property type="entry name" value="Nucleic acid-binding proteins"/>
    <property type="match status" value="4"/>
</dbReference>
<reference evidence="5 6" key="1">
    <citation type="submission" date="2024-04" db="EMBL/GenBank/DDBJ databases">
        <title>Tritrichomonas musculus Genome.</title>
        <authorList>
            <person name="Alves-Ferreira E."/>
            <person name="Grigg M."/>
            <person name="Lorenzi H."/>
            <person name="Galac M."/>
        </authorList>
    </citation>
    <scope>NUCLEOTIDE SEQUENCE [LARGE SCALE GENOMIC DNA]</scope>
    <source>
        <strain evidence="5 6">EAF2021</strain>
    </source>
</reference>
<dbReference type="EMBL" id="JAPFFF010000001">
    <property type="protein sequence ID" value="KAK8899145.1"/>
    <property type="molecule type" value="Genomic_DNA"/>
</dbReference>
<dbReference type="InterPro" id="IPR013955">
    <property type="entry name" value="Rep_factor-A_C"/>
</dbReference>
<proteinExistence type="predicted"/>
<evidence type="ECO:0000313" key="5">
    <source>
        <dbReference type="EMBL" id="KAK8899145.1"/>
    </source>
</evidence>
<protein>
    <submittedName>
        <fullName evidence="5">Uncharacterized protein</fullName>
    </submittedName>
</protein>
<evidence type="ECO:0000259" key="2">
    <source>
        <dbReference type="Pfam" id="PF01336"/>
    </source>
</evidence>
<dbReference type="Pfam" id="PF16900">
    <property type="entry name" value="REPA_OB_2"/>
    <property type="match status" value="1"/>
</dbReference>
<dbReference type="InterPro" id="IPR031657">
    <property type="entry name" value="REPA_OB_2"/>
</dbReference>
<organism evidence="5 6">
    <name type="scientific">Tritrichomonas musculus</name>
    <dbReference type="NCBI Taxonomy" id="1915356"/>
    <lineage>
        <taxon>Eukaryota</taxon>
        <taxon>Metamonada</taxon>
        <taxon>Parabasalia</taxon>
        <taxon>Tritrichomonadida</taxon>
        <taxon>Tritrichomonadidae</taxon>
        <taxon>Tritrichomonas</taxon>
    </lineage>
</organism>
<evidence type="ECO:0000259" key="3">
    <source>
        <dbReference type="Pfam" id="PF08646"/>
    </source>
</evidence>
<gene>
    <name evidence="5" type="ORF">M9Y10_001447</name>
</gene>
<dbReference type="InterPro" id="IPR004365">
    <property type="entry name" value="NA-bd_OB_tRNA"/>
</dbReference>
<dbReference type="PANTHER" id="PTHR47165:SF4">
    <property type="entry name" value="OS03G0429900 PROTEIN"/>
    <property type="match status" value="1"/>
</dbReference>
<dbReference type="Pfam" id="PF01336">
    <property type="entry name" value="tRNA_anti-codon"/>
    <property type="match status" value="1"/>
</dbReference>
<feature type="domain" description="OB" evidence="2">
    <location>
        <begin position="140"/>
        <end position="212"/>
    </location>
</feature>
<keyword evidence="1" id="KW-0238">DNA-binding</keyword>
<accession>A0ABR2L713</accession>
<evidence type="ECO:0000313" key="6">
    <source>
        <dbReference type="Proteomes" id="UP001470230"/>
    </source>
</evidence>
<feature type="domain" description="Replication factor A C-terminal" evidence="3">
    <location>
        <begin position="443"/>
        <end position="564"/>
    </location>
</feature>
<dbReference type="Pfam" id="PF08646">
    <property type="entry name" value="Rep_fac-A_C"/>
    <property type="match status" value="1"/>
</dbReference>
<evidence type="ECO:0000259" key="4">
    <source>
        <dbReference type="Pfam" id="PF16900"/>
    </source>
</evidence>
<dbReference type="Proteomes" id="UP001470230">
    <property type="component" value="Unassembled WGS sequence"/>
</dbReference>